<dbReference type="GeneID" id="63739913"/>
<name>A0A0B2WUB9_METAS</name>
<evidence type="ECO:0000313" key="1">
    <source>
        <dbReference type="EMBL" id="KHN96515.1"/>
    </source>
</evidence>
<protein>
    <submittedName>
        <fullName evidence="1">Uncharacterized protein</fullName>
    </submittedName>
</protein>
<dbReference type="HOGENOM" id="CLU_2073690_0_0_1"/>
<organism evidence="1 2">
    <name type="scientific">Metarhizium album (strain ARSEF 1941)</name>
    <dbReference type="NCBI Taxonomy" id="1081103"/>
    <lineage>
        <taxon>Eukaryota</taxon>
        <taxon>Fungi</taxon>
        <taxon>Dikarya</taxon>
        <taxon>Ascomycota</taxon>
        <taxon>Pezizomycotina</taxon>
        <taxon>Sordariomycetes</taxon>
        <taxon>Hypocreomycetidae</taxon>
        <taxon>Hypocreales</taxon>
        <taxon>Clavicipitaceae</taxon>
        <taxon>Metarhizium</taxon>
    </lineage>
</organism>
<dbReference type="Proteomes" id="UP000030816">
    <property type="component" value="Unassembled WGS sequence"/>
</dbReference>
<dbReference type="AlphaFoldDB" id="A0A0B2WUB9"/>
<evidence type="ECO:0000313" key="2">
    <source>
        <dbReference type="Proteomes" id="UP000030816"/>
    </source>
</evidence>
<reference evidence="1 2" key="1">
    <citation type="journal article" date="2014" name="Proc. Natl. Acad. Sci. U.S.A.">
        <title>Trajectory and genomic determinants of fungal-pathogen speciation and host adaptation.</title>
        <authorList>
            <person name="Hu X."/>
            <person name="Xiao G."/>
            <person name="Zheng P."/>
            <person name="Shang Y."/>
            <person name="Su Y."/>
            <person name="Zhang X."/>
            <person name="Liu X."/>
            <person name="Zhan S."/>
            <person name="St Leger R.J."/>
            <person name="Wang C."/>
        </authorList>
    </citation>
    <scope>NUCLEOTIDE SEQUENCE [LARGE SCALE GENOMIC DNA]</scope>
    <source>
        <strain evidence="1 2">ARSEF 1941</strain>
    </source>
</reference>
<proteinExistence type="predicted"/>
<accession>A0A0B2WUB9</accession>
<gene>
    <name evidence="1" type="ORF">MAM_05458</name>
</gene>
<dbReference type="EMBL" id="AZHE01000014">
    <property type="protein sequence ID" value="KHN96515.1"/>
    <property type="molecule type" value="Genomic_DNA"/>
</dbReference>
<dbReference type="RefSeq" id="XP_040677581.1">
    <property type="nucleotide sequence ID" value="XM_040824256.1"/>
</dbReference>
<keyword evidence="2" id="KW-1185">Reference proteome</keyword>
<comment type="caution">
    <text evidence="1">The sequence shown here is derived from an EMBL/GenBank/DDBJ whole genome shotgun (WGS) entry which is preliminary data.</text>
</comment>
<sequence length="118" mass="12351">MDGRTEVRPIVQIAGNNAVQLLDLRDLSIRKAVSIGESVGSGTLVSKTKLARTKEEVTMAFACFSTVSREASGSVLNIVGNARVRLGHPVPAIPCRISSPPGLGLFTCTDVSAISMPS</sequence>